<dbReference type="Proteomes" id="UP000466442">
    <property type="component" value="Linkage Group LG16"/>
</dbReference>
<name>A0A6A4ITR2_APOLU</name>
<protein>
    <submittedName>
        <fullName evidence="1">Uncharacterized protein</fullName>
    </submittedName>
</protein>
<organism evidence="1 2">
    <name type="scientific">Apolygus lucorum</name>
    <name type="common">Small green plant bug</name>
    <name type="synonym">Lygocoris lucorum</name>
    <dbReference type="NCBI Taxonomy" id="248454"/>
    <lineage>
        <taxon>Eukaryota</taxon>
        <taxon>Metazoa</taxon>
        <taxon>Ecdysozoa</taxon>
        <taxon>Arthropoda</taxon>
        <taxon>Hexapoda</taxon>
        <taxon>Insecta</taxon>
        <taxon>Pterygota</taxon>
        <taxon>Neoptera</taxon>
        <taxon>Paraneoptera</taxon>
        <taxon>Hemiptera</taxon>
        <taxon>Heteroptera</taxon>
        <taxon>Panheteroptera</taxon>
        <taxon>Cimicomorpha</taxon>
        <taxon>Miridae</taxon>
        <taxon>Mirini</taxon>
        <taxon>Apolygus</taxon>
    </lineage>
</organism>
<evidence type="ECO:0000313" key="2">
    <source>
        <dbReference type="Proteomes" id="UP000466442"/>
    </source>
</evidence>
<reference evidence="1" key="1">
    <citation type="journal article" date="2021" name="Mol. Ecol. Resour.">
        <title>Apolygus lucorum genome provides insights into omnivorousness and mesophyll feeding.</title>
        <authorList>
            <person name="Liu Y."/>
            <person name="Liu H."/>
            <person name="Wang H."/>
            <person name="Huang T."/>
            <person name="Liu B."/>
            <person name="Yang B."/>
            <person name="Yin L."/>
            <person name="Li B."/>
            <person name="Zhang Y."/>
            <person name="Zhang S."/>
            <person name="Jiang F."/>
            <person name="Zhang X."/>
            <person name="Ren Y."/>
            <person name="Wang B."/>
            <person name="Wang S."/>
            <person name="Lu Y."/>
            <person name="Wu K."/>
            <person name="Fan W."/>
            <person name="Wang G."/>
        </authorList>
    </citation>
    <scope>NUCLEOTIDE SEQUENCE</scope>
    <source>
        <strain evidence="1">12Hb</strain>
    </source>
</reference>
<keyword evidence="2" id="KW-1185">Reference proteome</keyword>
<proteinExistence type="predicted"/>
<dbReference type="EMBL" id="WIXP02000016">
    <property type="protein sequence ID" value="KAF6197903.1"/>
    <property type="molecule type" value="Genomic_DNA"/>
</dbReference>
<sequence length="128" mass="13925">MSRRALIALSCVLLARGLPDVPARDVSLDVLGPIVRSAHSVLSGRVSGRPSRLVVSPIRTFKGAPARAFDVVGQHGVGGKFGAGDTRIFFLDKRNKIIHEPLRPNLRILNIVDALVRGKGRFRRFPSP</sequence>
<gene>
    <name evidence="1" type="ORF">GE061_007645</name>
</gene>
<accession>A0A6A4ITR2</accession>
<evidence type="ECO:0000313" key="1">
    <source>
        <dbReference type="EMBL" id="KAF6197903.1"/>
    </source>
</evidence>
<dbReference type="AlphaFoldDB" id="A0A6A4ITR2"/>
<comment type="caution">
    <text evidence="1">The sequence shown here is derived from an EMBL/GenBank/DDBJ whole genome shotgun (WGS) entry which is preliminary data.</text>
</comment>